<name>A0A095T0T1_9GAMM</name>
<dbReference type="InterPro" id="IPR036102">
    <property type="entry name" value="OsmC/Ohrsf"/>
</dbReference>
<dbReference type="InterPro" id="IPR052707">
    <property type="entry name" value="OsmC_Ohr_Peroxiredoxin"/>
</dbReference>
<evidence type="ECO:0000313" key="1">
    <source>
        <dbReference type="EMBL" id="KGD70357.1"/>
    </source>
</evidence>
<dbReference type="AlphaFoldDB" id="A0A095T0T1"/>
<dbReference type="STRING" id="642227.HA49_20720"/>
<dbReference type="InterPro" id="IPR015946">
    <property type="entry name" value="KH_dom-like_a/b"/>
</dbReference>
<organism evidence="1 2">
    <name type="scientific">Tatumella morbirosei</name>
    <dbReference type="NCBI Taxonomy" id="642227"/>
    <lineage>
        <taxon>Bacteria</taxon>
        <taxon>Pseudomonadati</taxon>
        <taxon>Pseudomonadota</taxon>
        <taxon>Gammaproteobacteria</taxon>
        <taxon>Enterobacterales</taxon>
        <taxon>Erwiniaceae</taxon>
        <taxon>Tatumella</taxon>
    </lineage>
</organism>
<comment type="caution">
    <text evidence="1">The sequence shown here is derived from an EMBL/GenBank/DDBJ whole genome shotgun (WGS) entry which is preliminary data.</text>
</comment>
<reference evidence="1" key="1">
    <citation type="submission" date="2014-12" db="EMBL/GenBank/DDBJ databases">
        <title>The draft genome of the Tatumella morbirosei type strain, LMG23360T isolated from pineapple rot.</title>
        <authorList>
            <person name="Smits T.H."/>
            <person name="Palmer M."/>
            <person name="Venter S.N."/>
            <person name="Duffy B."/>
            <person name="Steenkamp E.T."/>
            <person name="Chan W.Y."/>
            <person name="Coutinho T.A."/>
            <person name="Coetzee M.P."/>
            <person name="De Maayer P."/>
        </authorList>
    </citation>
    <scope>NUCLEOTIDE SEQUENCE [LARGE SCALE GENOMIC DNA]</scope>
    <source>
        <strain evidence="1">LMG 23360</strain>
    </source>
</reference>
<dbReference type="Pfam" id="PF02566">
    <property type="entry name" value="OsmC"/>
    <property type="match status" value="1"/>
</dbReference>
<dbReference type="SUPFAM" id="SSF82784">
    <property type="entry name" value="OsmC-like"/>
    <property type="match status" value="1"/>
</dbReference>
<keyword evidence="2" id="KW-1185">Reference proteome</keyword>
<dbReference type="OrthoDB" id="9795405at2"/>
<sequence>MAVRQHHYQVTVTWTGNRGEGTSSYTAYDRSSDLQATGRDPIALSADPAFRGDASRWNPEQLLLASASACHKLWYLHVCADAGIIIDEYQDNAEGTMVEGVRGHFTRMTLRPQIRLRHPEDQPRAADLHHKAHDACFIANSLNFPVDIEPVFLHDKLSVV</sequence>
<protein>
    <submittedName>
        <fullName evidence="1">Peroxiredoxin</fullName>
    </submittedName>
</protein>
<proteinExistence type="predicted"/>
<dbReference type="Gene3D" id="3.30.300.20">
    <property type="match status" value="1"/>
</dbReference>
<evidence type="ECO:0000313" key="2">
    <source>
        <dbReference type="Proteomes" id="UP000029577"/>
    </source>
</evidence>
<dbReference type="PANTHER" id="PTHR42830:SF2">
    <property type="entry name" value="OSMC_OHR FAMILY PROTEIN"/>
    <property type="match status" value="1"/>
</dbReference>
<dbReference type="EMBL" id="JPKR02000005">
    <property type="protein sequence ID" value="KGD70357.1"/>
    <property type="molecule type" value="Genomic_DNA"/>
</dbReference>
<dbReference type="PANTHER" id="PTHR42830">
    <property type="entry name" value="OSMOTICALLY INDUCIBLE FAMILY PROTEIN"/>
    <property type="match status" value="1"/>
</dbReference>
<dbReference type="RefSeq" id="WP_038023730.1">
    <property type="nucleotide sequence ID" value="NZ_JPKR02000005.1"/>
</dbReference>
<dbReference type="InterPro" id="IPR003718">
    <property type="entry name" value="OsmC/Ohr_fam"/>
</dbReference>
<accession>A0A095T0T1</accession>
<dbReference type="Proteomes" id="UP000029577">
    <property type="component" value="Unassembled WGS sequence"/>
</dbReference>
<dbReference type="eggNOG" id="COG1764">
    <property type="taxonomic scope" value="Bacteria"/>
</dbReference>
<gene>
    <name evidence="1" type="ORF">HA49_20720</name>
</gene>